<feature type="compositionally biased region" description="Low complexity" evidence="1">
    <location>
        <begin position="108"/>
        <end position="123"/>
    </location>
</feature>
<evidence type="ECO:0000256" key="1">
    <source>
        <dbReference type="SAM" id="MobiDB-lite"/>
    </source>
</evidence>
<evidence type="ECO:0000313" key="3">
    <source>
        <dbReference type="Proteomes" id="UP000054097"/>
    </source>
</evidence>
<keyword evidence="3" id="KW-1185">Reference proteome</keyword>
<organism evidence="2 3">
    <name type="scientific">Serendipita vermifera MAFF 305830</name>
    <dbReference type="NCBI Taxonomy" id="933852"/>
    <lineage>
        <taxon>Eukaryota</taxon>
        <taxon>Fungi</taxon>
        <taxon>Dikarya</taxon>
        <taxon>Basidiomycota</taxon>
        <taxon>Agaricomycotina</taxon>
        <taxon>Agaricomycetes</taxon>
        <taxon>Sebacinales</taxon>
        <taxon>Serendipitaceae</taxon>
        <taxon>Serendipita</taxon>
    </lineage>
</organism>
<accession>A0A0C3B761</accession>
<feature type="compositionally biased region" description="Low complexity" evidence="1">
    <location>
        <begin position="166"/>
        <end position="177"/>
    </location>
</feature>
<feature type="region of interest" description="Disordered" evidence="1">
    <location>
        <begin position="106"/>
        <end position="179"/>
    </location>
</feature>
<protein>
    <submittedName>
        <fullName evidence="2">Uncharacterized protein</fullName>
    </submittedName>
</protein>
<feature type="compositionally biased region" description="Polar residues" evidence="1">
    <location>
        <begin position="151"/>
        <end position="164"/>
    </location>
</feature>
<dbReference type="HOGENOM" id="CLU_1138589_0_0_1"/>
<dbReference type="EMBL" id="KN824279">
    <property type="protein sequence ID" value="KIM32645.1"/>
    <property type="molecule type" value="Genomic_DNA"/>
</dbReference>
<evidence type="ECO:0000313" key="2">
    <source>
        <dbReference type="EMBL" id="KIM32645.1"/>
    </source>
</evidence>
<sequence length="244" mass="26610">MFVIPAPKGPMHLSFFRLYSSQLPRGTYPNGPTRVYKHALCCLHKYYIRPFVSITQSKENTMSHSGSNHHHAYPINNAGAHFLNGDGMRAVDSDQAMNALMEQYLAQSSGSSTSHHGSTPSLSRRSTDPRTGQSFQHAAGSSTGPGHHHATQASSWVVSSSPQAYGSHPGSGHPGHSTQASAIALHSGDQPSFADLMREMGHEQSRALYVLFILYFLPNSSFPNFFARHNRPHGVLIYLANASL</sequence>
<feature type="compositionally biased region" description="Polar residues" evidence="1">
    <location>
        <begin position="129"/>
        <end position="144"/>
    </location>
</feature>
<reference evidence="2 3" key="1">
    <citation type="submission" date="2014-04" db="EMBL/GenBank/DDBJ databases">
        <authorList>
            <consortium name="DOE Joint Genome Institute"/>
            <person name="Kuo A."/>
            <person name="Zuccaro A."/>
            <person name="Kohler A."/>
            <person name="Nagy L.G."/>
            <person name="Floudas D."/>
            <person name="Copeland A."/>
            <person name="Barry K.W."/>
            <person name="Cichocki N."/>
            <person name="Veneault-Fourrey C."/>
            <person name="LaButti K."/>
            <person name="Lindquist E.A."/>
            <person name="Lipzen A."/>
            <person name="Lundell T."/>
            <person name="Morin E."/>
            <person name="Murat C."/>
            <person name="Sun H."/>
            <person name="Tunlid A."/>
            <person name="Henrissat B."/>
            <person name="Grigoriev I.V."/>
            <person name="Hibbett D.S."/>
            <person name="Martin F."/>
            <person name="Nordberg H.P."/>
            <person name="Cantor M.N."/>
            <person name="Hua S.X."/>
        </authorList>
    </citation>
    <scope>NUCLEOTIDE SEQUENCE [LARGE SCALE GENOMIC DNA]</scope>
    <source>
        <strain evidence="2 3">MAFF 305830</strain>
    </source>
</reference>
<dbReference type="AlphaFoldDB" id="A0A0C3B761"/>
<reference evidence="3" key="2">
    <citation type="submission" date="2015-01" db="EMBL/GenBank/DDBJ databases">
        <title>Evolutionary Origins and Diversification of the Mycorrhizal Mutualists.</title>
        <authorList>
            <consortium name="DOE Joint Genome Institute"/>
            <consortium name="Mycorrhizal Genomics Consortium"/>
            <person name="Kohler A."/>
            <person name="Kuo A."/>
            <person name="Nagy L.G."/>
            <person name="Floudas D."/>
            <person name="Copeland A."/>
            <person name="Barry K.W."/>
            <person name="Cichocki N."/>
            <person name="Veneault-Fourrey C."/>
            <person name="LaButti K."/>
            <person name="Lindquist E.A."/>
            <person name="Lipzen A."/>
            <person name="Lundell T."/>
            <person name="Morin E."/>
            <person name="Murat C."/>
            <person name="Riley R."/>
            <person name="Ohm R."/>
            <person name="Sun H."/>
            <person name="Tunlid A."/>
            <person name="Henrissat B."/>
            <person name="Grigoriev I.V."/>
            <person name="Hibbett D.S."/>
            <person name="Martin F."/>
        </authorList>
    </citation>
    <scope>NUCLEOTIDE SEQUENCE [LARGE SCALE GENOMIC DNA]</scope>
    <source>
        <strain evidence="3">MAFF 305830</strain>
    </source>
</reference>
<name>A0A0C3B761_SERVB</name>
<gene>
    <name evidence="2" type="ORF">M408DRAFT_184565</name>
</gene>
<dbReference type="Proteomes" id="UP000054097">
    <property type="component" value="Unassembled WGS sequence"/>
</dbReference>
<proteinExistence type="predicted"/>